<dbReference type="InterPro" id="IPR051168">
    <property type="entry name" value="AASS"/>
</dbReference>
<feature type="domain" description="Saccharopine dehydrogenase NADP binding" evidence="2">
    <location>
        <begin position="4"/>
        <end position="120"/>
    </location>
</feature>
<evidence type="ECO:0000313" key="5">
    <source>
        <dbReference type="RefSeq" id="XP_013793016.1"/>
    </source>
</evidence>
<evidence type="ECO:0000259" key="3">
    <source>
        <dbReference type="Pfam" id="PF16653"/>
    </source>
</evidence>
<name>A0ABM1C2E4_LIMPO</name>
<organism evidence="4 5">
    <name type="scientific">Limulus polyphemus</name>
    <name type="common">Atlantic horseshoe crab</name>
    <dbReference type="NCBI Taxonomy" id="6850"/>
    <lineage>
        <taxon>Eukaryota</taxon>
        <taxon>Metazoa</taxon>
        <taxon>Ecdysozoa</taxon>
        <taxon>Arthropoda</taxon>
        <taxon>Chelicerata</taxon>
        <taxon>Merostomata</taxon>
        <taxon>Xiphosura</taxon>
        <taxon>Limulidae</taxon>
        <taxon>Limulus</taxon>
    </lineage>
</organism>
<evidence type="ECO:0000259" key="2">
    <source>
        <dbReference type="Pfam" id="PF03435"/>
    </source>
</evidence>
<proteinExistence type="predicted"/>
<feature type="domain" description="Saccharopine dehydrogenase-like C-terminal" evidence="3">
    <location>
        <begin position="124"/>
        <end position="198"/>
    </location>
</feature>
<dbReference type="GeneID" id="106476948"/>
<keyword evidence="4" id="KW-1185">Reference proteome</keyword>
<dbReference type="InterPro" id="IPR005097">
    <property type="entry name" value="Sacchrp_dh_NADP-bd"/>
</dbReference>
<dbReference type="Proteomes" id="UP000694941">
    <property type="component" value="Unplaced"/>
</dbReference>
<reference evidence="5" key="1">
    <citation type="submission" date="2025-08" db="UniProtKB">
        <authorList>
            <consortium name="RefSeq"/>
        </authorList>
    </citation>
    <scope>IDENTIFICATION</scope>
    <source>
        <tissue evidence="5">Muscle</tissue>
    </source>
</reference>
<dbReference type="Gene3D" id="3.40.50.720">
    <property type="entry name" value="NAD(P)-binding Rossmann-like Domain"/>
    <property type="match status" value="1"/>
</dbReference>
<dbReference type="Pfam" id="PF16653">
    <property type="entry name" value="Sacchrp_dh_C"/>
    <property type="match status" value="1"/>
</dbReference>
<dbReference type="SUPFAM" id="SSF55347">
    <property type="entry name" value="Glyceraldehyde-3-phosphate dehydrogenase-like, C-terminal domain"/>
    <property type="match status" value="1"/>
</dbReference>
<protein>
    <submittedName>
        <fullName evidence="5">Alpha-aminoadipic semialdehyde synthase, mitochondrial-like</fullName>
    </submittedName>
</protein>
<evidence type="ECO:0000256" key="1">
    <source>
        <dbReference type="ARBA" id="ARBA00023002"/>
    </source>
</evidence>
<gene>
    <name evidence="5" type="primary">LOC106476948</name>
</gene>
<dbReference type="InterPro" id="IPR032095">
    <property type="entry name" value="Sacchrp_dh-like_C"/>
</dbReference>
<keyword evidence="1" id="KW-0560">Oxidoreductase</keyword>
<dbReference type="PANTHER" id="PTHR11133">
    <property type="entry name" value="SACCHAROPINE DEHYDROGENASE"/>
    <property type="match status" value="1"/>
</dbReference>
<accession>A0ABM1C2E4</accession>
<dbReference type="InterPro" id="IPR036291">
    <property type="entry name" value="NAD(P)-bd_dom_sf"/>
</dbReference>
<sequence>MKKVLVLGAGYVSGPLVEYLTRDQSIFVTVGSALQNQGEALKQKMTNTEYVVLDVTKGEDKLDHLICESSLVISLLPYSLHPLVAEKCIKHKVNMVTASYLTPEMKQLHEAAVDAGVTIVNEVGLDPGIDHLLAMECFDYVHQNGGIVTSFVSYAGGLPAPENSDNPLRYKFSWNPKGVLMNTMGAAKYLENGKVSTANLKFIKY</sequence>
<dbReference type="SUPFAM" id="SSF51735">
    <property type="entry name" value="NAD(P)-binding Rossmann-fold domains"/>
    <property type="match status" value="1"/>
</dbReference>
<dbReference type="Gene3D" id="3.30.360.10">
    <property type="entry name" value="Dihydrodipicolinate Reductase, domain 2"/>
    <property type="match status" value="1"/>
</dbReference>
<dbReference type="RefSeq" id="XP_013793016.1">
    <property type="nucleotide sequence ID" value="XM_013937562.1"/>
</dbReference>
<dbReference type="PANTHER" id="PTHR11133:SF22">
    <property type="entry name" value="ALPHA-AMINOADIPIC SEMIALDEHYDE SYNTHASE, MITOCHONDRIAL"/>
    <property type="match status" value="1"/>
</dbReference>
<dbReference type="Pfam" id="PF03435">
    <property type="entry name" value="Sacchrp_dh_NADP"/>
    <property type="match status" value="1"/>
</dbReference>
<evidence type="ECO:0000313" key="4">
    <source>
        <dbReference type="Proteomes" id="UP000694941"/>
    </source>
</evidence>